<evidence type="ECO:0000313" key="2">
    <source>
        <dbReference type="Proteomes" id="UP000014139"/>
    </source>
</evidence>
<protein>
    <submittedName>
        <fullName evidence="1">Uncharacterized protein</fullName>
    </submittedName>
</protein>
<dbReference type="eggNOG" id="COG3903">
    <property type="taxonomic scope" value="Bacteria"/>
</dbReference>
<dbReference type="InterPro" id="IPR011990">
    <property type="entry name" value="TPR-like_helical_dom_sf"/>
</dbReference>
<name>R1G8B8_9PSEU</name>
<gene>
    <name evidence="1" type="ORF">H480_15386</name>
</gene>
<accession>R1G8B8</accession>
<dbReference type="OrthoDB" id="3261206at2"/>
<dbReference type="EMBL" id="AOUO01000202">
    <property type="protein sequence ID" value="EOD67662.1"/>
    <property type="molecule type" value="Genomic_DNA"/>
</dbReference>
<comment type="caution">
    <text evidence="1">The sequence shown here is derived from an EMBL/GenBank/DDBJ whole genome shotgun (WGS) entry which is preliminary data.</text>
</comment>
<keyword evidence="2" id="KW-1185">Reference proteome</keyword>
<reference evidence="1 2" key="1">
    <citation type="submission" date="2013-02" db="EMBL/GenBank/DDBJ databases">
        <title>Draft genome sequence of Amycolatopsis vancoresmycina strain DSM 44592T.</title>
        <authorList>
            <person name="Kumar S."/>
            <person name="Kaur N."/>
            <person name="Kaur C."/>
            <person name="Raghava G.P.S."/>
            <person name="Mayilraj S."/>
        </authorList>
    </citation>
    <scope>NUCLEOTIDE SEQUENCE [LARGE SCALE GENOMIC DNA]</scope>
    <source>
        <strain evidence="1 2">DSM 44592</strain>
    </source>
</reference>
<sequence length="1081" mass="116445">MTQPAETEPTRFANSVSAGDGSTGDIVQVGYVAGDFHYGGSGAAKSWYLGKVRELAPDELVGRETELAELKRFCLADDSRSCAWWRADAWSGKTALMASFVLDPPEEVRLVAFFVRAADTEADSRAGFLTEVNLQLAEVLGIPLPENTGASGFPGLLDAAAEACARRGQRLILIVDGLDEDRGAGDNDGAGSIAALLPRRPAHGMRIIVTGRPNPGIPPALHPDHPLRDPAIVRELVSSSAASAAELALKGDLDRLLGAEADEARDVLGFLVTARGGLSRDDLVELAGQRADAANRILDSVEGRAFSRRRARWHPGPEVYVLAHEGLQARAAGRFGRDGLQTYRDRLMAWADEYRDRGWPVSTPQFLLLGYPRLLQETGQLQRLVECVTDLARQERLLAVSGGEAAAQAEIAAAHAEVSTSAQPDVLGLLKLSMHRDDLEARNARTPARLPALWARLGEFDRAEALARSISEPGRRADAVFALVEVLVPAGQADRAERIVAEVVDEAGFPTVTQCLVTELAATGDLPRAMALAEAIPNPGWRRRAVLALSAPRPLTDVASMLAAADEISDTKARTNTRYFVARRLIEQGEAARAVAVAENFDPPLRAGVIKRAARRLRDDSKPEEAADLVALAGTAAPEIEFSLELEDLAHADLGRAKEKVFGLTDPTRRERNVGDLIELAISQDSVDFAESLLEFVSPVNGRRGLFLVLESLAAHNEAERAMELLANKSEEWRPYARTEIRAAAMTVIAEGLLKAGDASTAENLASDAESVARSLGNEHGYKQSFRRVADFVVAANDVPAAERFARITLASGVERHIFSGIAELLAESGDMELAEHMGLRLDSTFLMAKVMVALLRRHRVAGAEEEVCRVVQEFGGRVAETPPRESEMPRVVEVYCAAGLPGQALEIARNIEEPHARKRACESVVKELCKAGRIQAAVEIVCSQAGDEAAASRLTESLAEGMGAAGYVDGLEVLAGLGVQQRPREAVIFLERLAEHDLERALHLAGTSLQPFWRSSALVAMAGRVGEPARSRLLAEVAQSNDWPSVLPALRPGEHPGVAEVVDQFIRLQEARVGLELENG</sequence>
<dbReference type="Gene3D" id="1.25.40.10">
    <property type="entry name" value="Tetratricopeptide repeat domain"/>
    <property type="match status" value="2"/>
</dbReference>
<proteinExistence type="predicted"/>
<dbReference type="PATRIC" id="fig|1292037.4.peg.2938"/>
<evidence type="ECO:0000313" key="1">
    <source>
        <dbReference type="EMBL" id="EOD67662.1"/>
    </source>
</evidence>
<dbReference type="AlphaFoldDB" id="R1G8B8"/>
<organism evidence="1 2">
    <name type="scientific">Amycolatopsis vancoresmycina DSM 44592</name>
    <dbReference type="NCBI Taxonomy" id="1292037"/>
    <lineage>
        <taxon>Bacteria</taxon>
        <taxon>Bacillati</taxon>
        <taxon>Actinomycetota</taxon>
        <taxon>Actinomycetes</taxon>
        <taxon>Pseudonocardiales</taxon>
        <taxon>Pseudonocardiaceae</taxon>
        <taxon>Amycolatopsis</taxon>
    </lineage>
</organism>
<dbReference type="Proteomes" id="UP000014139">
    <property type="component" value="Unassembled WGS sequence"/>
</dbReference>
<dbReference type="RefSeq" id="WP_003081037.1">
    <property type="nucleotide sequence ID" value="NZ_AOUO01000202.1"/>
</dbReference>